<dbReference type="InterPro" id="IPR000477">
    <property type="entry name" value="RT_dom"/>
</dbReference>
<dbReference type="Proteomes" id="UP000002280">
    <property type="component" value="Chromosome 1"/>
</dbReference>
<dbReference type="EC" id="2.7.7.49" evidence="1"/>
<evidence type="ECO:0000259" key="2">
    <source>
        <dbReference type="PROSITE" id="PS50878"/>
    </source>
</evidence>
<feature type="domain" description="Reverse transcriptase" evidence="2">
    <location>
        <begin position="70"/>
        <end position="341"/>
    </location>
</feature>
<proteinExistence type="predicted"/>
<dbReference type="Ensembl" id="ENSMODT00000081795.1">
    <property type="protein sequence ID" value="ENSMODP00000055701.1"/>
    <property type="gene ID" value="ENSMODG00000041485.1"/>
</dbReference>
<reference evidence="3" key="2">
    <citation type="submission" date="2025-08" db="UniProtKB">
        <authorList>
            <consortium name="Ensembl"/>
        </authorList>
    </citation>
    <scope>IDENTIFICATION</scope>
</reference>
<organism evidence="3 4">
    <name type="scientific">Monodelphis domestica</name>
    <name type="common">Gray short-tailed opossum</name>
    <dbReference type="NCBI Taxonomy" id="13616"/>
    <lineage>
        <taxon>Eukaryota</taxon>
        <taxon>Metazoa</taxon>
        <taxon>Chordata</taxon>
        <taxon>Craniata</taxon>
        <taxon>Vertebrata</taxon>
        <taxon>Euteleostomi</taxon>
        <taxon>Mammalia</taxon>
        <taxon>Metatheria</taxon>
        <taxon>Didelphimorphia</taxon>
        <taxon>Didelphidae</taxon>
        <taxon>Monodelphis</taxon>
    </lineage>
</organism>
<dbReference type="PROSITE" id="PS50878">
    <property type="entry name" value="RT_POL"/>
    <property type="match status" value="1"/>
</dbReference>
<dbReference type="GeneTree" id="ENSGT00940000153064"/>
<dbReference type="InParanoid" id="A0A5F8H9B1"/>
<dbReference type="SUPFAM" id="SSF56672">
    <property type="entry name" value="DNA/RNA polymerases"/>
    <property type="match status" value="1"/>
</dbReference>
<dbReference type="AlphaFoldDB" id="A0A5F8H9B1"/>
<dbReference type="InterPro" id="IPR043502">
    <property type="entry name" value="DNA/RNA_pol_sf"/>
</dbReference>
<accession>A0A5F8H9B1</accession>
<reference evidence="3 4" key="1">
    <citation type="journal article" date="2007" name="Nature">
        <title>Genome of the marsupial Monodelphis domestica reveals innovation in non-coding sequences.</title>
        <authorList>
            <person name="Mikkelsen T.S."/>
            <person name="Wakefield M.J."/>
            <person name="Aken B."/>
            <person name="Amemiya C.T."/>
            <person name="Chang J.L."/>
            <person name="Duke S."/>
            <person name="Garber M."/>
            <person name="Gentles A.J."/>
            <person name="Goodstadt L."/>
            <person name="Heger A."/>
            <person name="Jurka J."/>
            <person name="Kamal M."/>
            <person name="Mauceli E."/>
            <person name="Searle S.M."/>
            <person name="Sharpe T."/>
            <person name="Baker M.L."/>
            <person name="Batzer M.A."/>
            <person name="Benos P.V."/>
            <person name="Belov K."/>
            <person name="Clamp M."/>
            <person name="Cook A."/>
            <person name="Cuff J."/>
            <person name="Das R."/>
            <person name="Davidow L."/>
            <person name="Deakin J.E."/>
            <person name="Fazzari M.J."/>
            <person name="Glass J.L."/>
            <person name="Grabherr M."/>
            <person name="Greally J.M."/>
            <person name="Gu W."/>
            <person name="Hore T.A."/>
            <person name="Huttley G.A."/>
            <person name="Kleber M."/>
            <person name="Jirtle R.L."/>
            <person name="Koina E."/>
            <person name="Lee J.T."/>
            <person name="Mahony S."/>
            <person name="Marra M.A."/>
            <person name="Miller R.D."/>
            <person name="Nicholls R.D."/>
            <person name="Oda M."/>
            <person name="Papenfuss A.T."/>
            <person name="Parra Z.E."/>
            <person name="Pollock D.D."/>
            <person name="Ray D.A."/>
            <person name="Schein J.E."/>
            <person name="Speed T.P."/>
            <person name="Thompson K."/>
            <person name="VandeBerg J.L."/>
            <person name="Wade C.M."/>
            <person name="Walker J.A."/>
            <person name="Waters P.D."/>
            <person name="Webber C."/>
            <person name="Weidman J.R."/>
            <person name="Xie X."/>
            <person name="Zody M.C."/>
            <person name="Baldwin J."/>
            <person name="Abdouelleil A."/>
            <person name="Abdulkadir J."/>
            <person name="Abebe A."/>
            <person name="Abera B."/>
            <person name="Abreu J."/>
            <person name="Acer S.C."/>
            <person name="Aftuck L."/>
            <person name="Alexander A."/>
            <person name="An P."/>
            <person name="Anderson E."/>
            <person name="Anderson S."/>
            <person name="Arachi H."/>
            <person name="Azer M."/>
            <person name="Bachantsang P."/>
            <person name="Barry A."/>
            <person name="Bayul T."/>
            <person name="Berlin A."/>
            <person name="Bessette D."/>
            <person name="Bloom T."/>
            <person name="Bloom T."/>
            <person name="Boguslavskiy L."/>
            <person name="Bonnet C."/>
            <person name="Boukhgalter B."/>
            <person name="Bourzgui I."/>
            <person name="Brown A."/>
            <person name="Cahill P."/>
            <person name="Channer S."/>
            <person name="Cheshatsang Y."/>
            <person name="Chuda L."/>
            <person name="Citroen M."/>
            <person name="Collymore A."/>
            <person name="Cooke P."/>
            <person name="Costello M."/>
            <person name="D'Aco K."/>
            <person name="Daza R."/>
            <person name="De Haan G."/>
            <person name="DeGray S."/>
            <person name="DeMaso C."/>
            <person name="Dhargay N."/>
            <person name="Dooley K."/>
            <person name="Dooley E."/>
            <person name="Doricent M."/>
            <person name="Dorje P."/>
            <person name="Dorjee K."/>
            <person name="Dupes A."/>
            <person name="Elong R."/>
            <person name="Falk J."/>
            <person name="Farina A."/>
            <person name="Faro S."/>
            <person name="Ferguson D."/>
            <person name="Fisher S."/>
            <person name="Foley C.D."/>
            <person name="Franke A."/>
            <person name="Friedrich D."/>
            <person name="Gadbois L."/>
            <person name="Gearin G."/>
            <person name="Gearin C.R."/>
            <person name="Giannoukos G."/>
            <person name="Goode T."/>
            <person name="Graham J."/>
            <person name="Grandbois E."/>
            <person name="Grewal S."/>
            <person name="Gyaltsen K."/>
            <person name="Hafez N."/>
            <person name="Hagos B."/>
            <person name="Hall J."/>
            <person name="Henson C."/>
            <person name="Hollinger A."/>
            <person name="Honan T."/>
            <person name="Huard M.D."/>
            <person name="Hughes L."/>
            <person name="Hurhula B."/>
            <person name="Husby M.E."/>
            <person name="Kamat A."/>
            <person name="Kanga B."/>
            <person name="Kashin S."/>
            <person name="Khazanovich D."/>
            <person name="Kisner P."/>
            <person name="Lance K."/>
            <person name="Lara M."/>
            <person name="Lee W."/>
            <person name="Lennon N."/>
            <person name="Letendre F."/>
            <person name="LeVine R."/>
            <person name="Lipovsky A."/>
            <person name="Liu X."/>
            <person name="Liu J."/>
            <person name="Liu S."/>
            <person name="Lokyitsang T."/>
            <person name="Lokyitsang Y."/>
            <person name="Lubonja R."/>
            <person name="Lui A."/>
            <person name="MacDonald P."/>
            <person name="Magnisalis V."/>
            <person name="Maru K."/>
            <person name="Matthews C."/>
            <person name="McCusker W."/>
            <person name="McDonough S."/>
            <person name="Mehta T."/>
            <person name="Meldrim J."/>
            <person name="Meneus L."/>
            <person name="Mihai O."/>
            <person name="Mihalev A."/>
            <person name="Mihova T."/>
            <person name="Mittelman R."/>
            <person name="Mlenga V."/>
            <person name="Montmayeur A."/>
            <person name="Mulrain L."/>
            <person name="Navidi A."/>
            <person name="Naylor J."/>
            <person name="Negash T."/>
            <person name="Nguyen T."/>
            <person name="Nguyen N."/>
            <person name="Nicol R."/>
            <person name="Norbu C."/>
            <person name="Norbu N."/>
            <person name="Novod N."/>
            <person name="O'Neill B."/>
            <person name="Osman S."/>
            <person name="Markiewicz E."/>
            <person name="Oyono O.L."/>
            <person name="Patti C."/>
            <person name="Phunkhang P."/>
            <person name="Pierre F."/>
            <person name="Priest M."/>
            <person name="Raghuraman S."/>
            <person name="Rege F."/>
            <person name="Reyes R."/>
            <person name="Rise C."/>
            <person name="Rogov P."/>
            <person name="Ross K."/>
            <person name="Ryan E."/>
            <person name="Settipalli S."/>
            <person name="Shea T."/>
            <person name="Sherpa N."/>
            <person name="Shi L."/>
            <person name="Shih D."/>
            <person name="Sparrow T."/>
            <person name="Spaulding J."/>
            <person name="Stalker J."/>
            <person name="Stange-Thomann N."/>
            <person name="Stavropoulos S."/>
            <person name="Stone C."/>
            <person name="Strader C."/>
            <person name="Tesfaye S."/>
            <person name="Thomson T."/>
            <person name="Thoulutsang Y."/>
            <person name="Thoulutsang D."/>
            <person name="Topham K."/>
            <person name="Topping I."/>
            <person name="Tsamla T."/>
            <person name="Vassiliev H."/>
            <person name="Vo A."/>
            <person name="Wangchuk T."/>
            <person name="Wangdi T."/>
            <person name="Weiand M."/>
            <person name="Wilkinson J."/>
            <person name="Wilson A."/>
            <person name="Yadav S."/>
            <person name="Young G."/>
            <person name="Yu Q."/>
            <person name="Zembek L."/>
            <person name="Zhong D."/>
            <person name="Zimmer A."/>
            <person name="Zwirko Z."/>
            <person name="Jaffe D.B."/>
            <person name="Alvarez P."/>
            <person name="Brockman W."/>
            <person name="Butler J."/>
            <person name="Chin C."/>
            <person name="Gnerre S."/>
            <person name="MacCallum I."/>
            <person name="Graves J.A."/>
            <person name="Ponting C.P."/>
            <person name="Breen M."/>
            <person name="Samollow P.B."/>
            <person name="Lander E.S."/>
            <person name="Lindblad-Toh K."/>
        </authorList>
    </citation>
    <scope>NUCLEOTIDE SEQUENCE [LARGE SCALE GENOMIC DNA]</scope>
</reference>
<protein>
    <recommendedName>
        <fullName evidence="1">RNA-directed DNA polymerase</fullName>
        <ecNumber evidence="1">2.7.7.49</ecNumber>
    </recommendedName>
</protein>
<keyword evidence="4" id="KW-1185">Reference proteome</keyword>
<sequence>MKRETSPLKKRKLRQSLKMITVSTPSEKEFEQAIKELPKKKSPGPDGFTNEFYQTFKEQLIPILYKLFDRISKKGVLPNSFYNTNMVLIPKPGRSKTEKENYRPISLMNTDANILNRILAKRLQKVITRVIHYDQVGFIPGMQGWFNIGKTIHTIDHINKQTHKNHMIISIDAEKAFDKIQHSLESIRIKGPYLKIINSTYLKPSANIIGNGDKLEDFQIRSGVKQGCPLSPLLFNIVLETVVVVVIREEKEIEGIKIGKEETKLLLCADDMMVYLKNPRDSTKKLIKIINNFSKVAGYKINPHKSSAFLYISNTSQQQELEREIPLKITLDNIKYLGIYLPR</sequence>
<evidence type="ECO:0000256" key="1">
    <source>
        <dbReference type="ARBA" id="ARBA00012493"/>
    </source>
</evidence>
<dbReference type="PANTHER" id="PTHR19446">
    <property type="entry name" value="REVERSE TRANSCRIPTASES"/>
    <property type="match status" value="1"/>
</dbReference>
<dbReference type="Pfam" id="PF00078">
    <property type="entry name" value="RVT_1"/>
    <property type="match status" value="1"/>
</dbReference>
<dbReference type="CDD" id="cd01650">
    <property type="entry name" value="RT_nLTR_like"/>
    <property type="match status" value="1"/>
</dbReference>
<dbReference type="OMA" id="HYSEPEN"/>
<evidence type="ECO:0000313" key="3">
    <source>
        <dbReference type="Ensembl" id="ENSMODP00000055701.1"/>
    </source>
</evidence>
<dbReference type="GO" id="GO:0003964">
    <property type="term" value="F:RNA-directed DNA polymerase activity"/>
    <property type="evidence" value="ECO:0007669"/>
    <property type="project" value="UniProtKB-EC"/>
</dbReference>
<reference evidence="3" key="3">
    <citation type="submission" date="2025-09" db="UniProtKB">
        <authorList>
            <consortium name="Ensembl"/>
        </authorList>
    </citation>
    <scope>IDENTIFICATION</scope>
</reference>
<evidence type="ECO:0000313" key="4">
    <source>
        <dbReference type="Proteomes" id="UP000002280"/>
    </source>
</evidence>
<name>A0A5F8H9B1_MONDO</name>